<keyword evidence="2" id="KW-1185">Reference proteome</keyword>
<sequence length="160" mass="18125">MKILTLSVAVLLSFCMRQTASLSEKADSIAAAQSKERSCGFNRFLQHPSKGLKRPSPVLPIHRWSWCSKIQFIRGSAAQRSGHCCMCFKNSFLYLYKIECWTQTAMESQILDLEAKLIAAILNSDIKLLDQLLHDELIFVNHTGMVLSKRKIWPLISAVI</sequence>
<evidence type="ECO:0000313" key="1">
    <source>
        <dbReference type="EMBL" id="PRY52761.1"/>
    </source>
</evidence>
<protein>
    <recommendedName>
        <fullName evidence="3">DUF4440 domain-containing protein</fullName>
    </recommendedName>
</protein>
<comment type="caution">
    <text evidence="1">The sequence shown here is derived from an EMBL/GenBank/DDBJ whole genome shotgun (WGS) entry which is preliminary data.</text>
</comment>
<evidence type="ECO:0008006" key="3">
    <source>
        <dbReference type="Google" id="ProtNLM"/>
    </source>
</evidence>
<dbReference type="SUPFAM" id="SSF54427">
    <property type="entry name" value="NTF2-like"/>
    <property type="match status" value="1"/>
</dbReference>
<name>A0A2T0U4C2_9SPHI</name>
<dbReference type="Proteomes" id="UP000238034">
    <property type="component" value="Unassembled WGS sequence"/>
</dbReference>
<accession>A0A2T0U4C2</accession>
<reference evidence="1 2" key="1">
    <citation type="submission" date="2018-03" db="EMBL/GenBank/DDBJ databases">
        <title>Genomic Encyclopedia of Type Strains, Phase III (KMG-III): the genomes of soil and plant-associated and newly described type strains.</title>
        <authorList>
            <person name="Whitman W."/>
        </authorList>
    </citation>
    <scope>NUCLEOTIDE SEQUENCE [LARGE SCALE GENOMIC DNA]</scope>
    <source>
        <strain evidence="1 2">CGMCC 1.9313</strain>
    </source>
</reference>
<proteinExistence type="predicted"/>
<dbReference type="AlphaFoldDB" id="A0A2T0U4C2"/>
<evidence type="ECO:0000313" key="2">
    <source>
        <dbReference type="Proteomes" id="UP000238034"/>
    </source>
</evidence>
<organism evidence="1 2">
    <name type="scientific">Arcticibacter pallidicorallinus</name>
    <dbReference type="NCBI Taxonomy" id="1259464"/>
    <lineage>
        <taxon>Bacteria</taxon>
        <taxon>Pseudomonadati</taxon>
        <taxon>Bacteroidota</taxon>
        <taxon>Sphingobacteriia</taxon>
        <taxon>Sphingobacteriales</taxon>
        <taxon>Sphingobacteriaceae</taxon>
        <taxon>Arcticibacter</taxon>
    </lineage>
</organism>
<dbReference type="EMBL" id="PVTH01000005">
    <property type="protein sequence ID" value="PRY52761.1"/>
    <property type="molecule type" value="Genomic_DNA"/>
</dbReference>
<dbReference type="InterPro" id="IPR032710">
    <property type="entry name" value="NTF2-like_dom_sf"/>
</dbReference>
<gene>
    <name evidence="1" type="ORF">B0I27_105230</name>
</gene>
<dbReference type="Gene3D" id="3.10.450.50">
    <property type="match status" value="1"/>
</dbReference>